<sequence>MQGLDEFAADPDRRWEQYRSLGPALLGCVPWLDDPELLDRILTFPSSCVLITKPELKEQDRESFQEFKRKVEQGPGFPAEAFAELTGLDYRVDGRPPVIGPYSPRPQVVINYRARLASATSATGDHQAAIQEGTAILPDLGGRLTSVRVLDELRPVRKAAQALDEEFCERFDAAARMLAPISA</sequence>
<dbReference type="RefSeq" id="WP_394300486.1">
    <property type="nucleotide sequence ID" value="NZ_JBHMQT010000012.1"/>
</dbReference>
<accession>A0ABV6U1D0</accession>
<dbReference type="EMBL" id="JBHMQT010000012">
    <property type="protein sequence ID" value="MFC0862272.1"/>
    <property type="molecule type" value="Genomic_DNA"/>
</dbReference>
<evidence type="ECO:0000313" key="2">
    <source>
        <dbReference type="Proteomes" id="UP001589870"/>
    </source>
</evidence>
<protein>
    <submittedName>
        <fullName evidence="1">Uncharacterized protein</fullName>
    </submittedName>
</protein>
<keyword evidence="2" id="KW-1185">Reference proteome</keyword>
<evidence type="ECO:0000313" key="1">
    <source>
        <dbReference type="EMBL" id="MFC0862272.1"/>
    </source>
</evidence>
<gene>
    <name evidence="1" type="ORF">ACFHYQ_08185</name>
</gene>
<comment type="caution">
    <text evidence="1">The sequence shown here is derived from an EMBL/GenBank/DDBJ whole genome shotgun (WGS) entry which is preliminary data.</text>
</comment>
<dbReference type="Proteomes" id="UP001589870">
    <property type="component" value="Unassembled WGS sequence"/>
</dbReference>
<name>A0ABV6U1D0_9ACTN</name>
<reference evidence="1 2" key="1">
    <citation type="submission" date="2024-09" db="EMBL/GenBank/DDBJ databases">
        <authorList>
            <person name="Sun Q."/>
            <person name="Mori K."/>
        </authorList>
    </citation>
    <scope>NUCLEOTIDE SEQUENCE [LARGE SCALE GENOMIC DNA]</scope>
    <source>
        <strain evidence="1 2">TBRC 1851</strain>
    </source>
</reference>
<organism evidence="1 2">
    <name type="scientific">Sphaerimonospora cavernae</name>
    <dbReference type="NCBI Taxonomy" id="1740611"/>
    <lineage>
        <taxon>Bacteria</taxon>
        <taxon>Bacillati</taxon>
        <taxon>Actinomycetota</taxon>
        <taxon>Actinomycetes</taxon>
        <taxon>Streptosporangiales</taxon>
        <taxon>Streptosporangiaceae</taxon>
        <taxon>Sphaerimonospora</taxon>
    </lineage>
</organism>
<proteinExistence type="predicted"/>